<accession>A0ABN2IT55</accession>
<sequence length="252" mass="27340">MCSDATDSSPRIGNTLPMTPPEPFPTDWTRGLVLVAHPDDPEYGMSAAVARWTAEGRHIVYVLASSGEAGIEGMPPSIAGPVREEEQRRSSAIVGVEEVEFLGFPDSRIVNDSELRDAIADSLRRHRPDIVISLYSGPEWAPGAPNQSDHMEFGAAVGATYDDLVAAVGVDAAEGRPRMWFESAPQPTHYVDVEGFVEPAVAALAEHKEYLSVLDPGTPVPEQARRQVESVCAPREDVAGDRPVVSFRRMRP</sequence>
<dbReference type="InterPro" id="IPR003737">
    <property type="entry name" value="GlcNAc_PI_deacetylase-related"/>
</dbReference>
<evidence type="ECO:0000256" key="1">
    <source>
        <dbReference type="ARBA" id="ARBA00022833"/>
    </source>
</evidence>
<dbReference type="InterPro" id="IPR024078">
    <property type="entry name" value="LmbE-like_dom_sf"/>
</dbReference>
<evidence type="ECO:0000313" key="3">
    <source>
        <dbReference type="EMBL" id="GAA1711293.1"/>
    </source>
</evidence>
<dbReference type="PANTHER" id="PTHR12993">
    <property type="entry name" value="N-ACETYLGLUCOSAMINYL-PHOSPHATIDYLINOSITOL DE-N-ACETYLASE-RELATED"/>
    <property type="match status" value="1"/>
</dbReference>
<keyword evidence="1" id="KW-0862">Zinc</keyword>
<comment type="caution">
    <text evidence="3">The sequence shown here is derived from an EMBL/GenBank/DDBJ whole genome shotgun (WGS) entry which is preliminary data.</text>
</comment>
<dbReference type="PANTHER" id="PTHR12993:SF28">
    <property type="entry name" value="LMBE FAMILY PROTEIN"/>
    <property type="match status" value="1"/>
</dbReference>
<dbReference type="SUPFAM" id="SSF102588">
    <property type="entry name" value="LmbE-like"/>
    <property type="match status" value="1"/>
</dbReference>
<protein>
    <submittedName>
        <fullName evidence="3">PIG-L family deacetylase</fullName>
    </submittedName>
</protein>
<feature type="compositionally biased region" description="Polar residues" evidence="2">
    <location>
        <begin position="1"/>
        <end position="12"/>
    </location>
</feature>
<name>A0ABN2IT55_9ACTN</name>
<feature type="region of interest" description="Disordered" evidence="2">
    <location>
        <begin position="1"/>
        <end position="24"/>
    </location>
</feature>
<organism evidence="3 4">
    <name type="scientific">Dietzia cercidiphylli</name>
    <dbReference type="NCBI Taxonomy" id="498199"/>
    <lineage>
        <taxon>Bacteria</taxon>
        <taxon>Bacillati</taxon>
        <taxon>Actinomycetota</taxon>
        <taxon>Actinomycetes</taxon>
        <taxon>Mycobacteriales</taxon>
        <taxon>Dietziaceae</taxon>
        <taxon>Dietzia</taxon>
    </lineage>
</organism>
<proteinExistence type="predicted"/>
<dbReference type="EMBL" id="BAAAQG010000010">
    <property type="protein sequence ID" value="GAA1711293.1"/>
    <property type="molecule type" value="Genomic_DNA"/>
</dbReference>
<gene>
    <name evidence="3" type="ORF">GCM10009831_21060</name>
</gene>
<dbReference type="Pfam" id="PF02585">
    <property type="entry name" value="PIG-L"/>
    <property type="match status" value="1"/>
</dbReference>
<reference evidence="3 4" key="1">
    <citation type="journal article" date="2019" name="Int. J. Syst. Evol. Microbiol.">
        <title>The Global Catalogue of Microorganisms (GCM) 10K type strain sequencing project: providing services to taxonomists for standard genome sequencing and annotation.</title>
        <authorList>
            <consortium name="The Broad Institute Genomics Platform"/>
            <consortium name="The Broad Institute Genome Sequencing Center for Infectious Disease"/>
            <person name="Wu L."/>
            <person name="Ma J."/>
        </authorList>
    </citation>
    <scope>NUCLEOTIDE SEQUENCE [LARGE SCALE GENOMIC DNA]</scope>
    <source>
        <strain evidence="3 4">JCM 16002</strain>
    </source>
</reference>
<evidence type="ECO:0000313" key="4">
    <source>
        <dbReference type="Proteomes" id="UP001500383"/>
    </source>
</evidence>
<keyword evidence="4" id="KW-1185">Reference proteome</keyword>
<dbReference type="Gene3D" id="3.40.50.10320">
    <property type="entry name" value="LmbE-like"/>
    <property type="match status" value="1"/>
</dbReference>
<dbReference type="Proteomes" id="UP001500383">
    <property type="component" value="Unassembled WGS sequence"/>
</dbReference>
<evidence type="ECO:0000256" key="2">
    <source>
        <dbReference type="SAM" id="MobiDB-lite"/>
    </source>
</evidence>